<feature type="non-terminal residue" evidence="9">
    <location>
        <position position="1"/>
    </location>
</feature>
<dbReference type="InterPro" id="IPR013087">
    <property type="entry name" value="Znf_C2H2_type"/>
</dbReference>
<dbReference type="PANTHER" id="PTHR23226:SF416">
    <property type="entry name" value="FI01424P"/>
    <property type="match status" value="1"/>
</dbReference>
<keyword evidence="2" id="KW-0479">Metal-binding</keyword>
<proteinExistence type="predicted"/>
<keyword evidence="6" id="KW-0539">Nucleus</keyword>
<dbReference type="SUPFAM" id="SSF57667">
    <property type="entry name" value="beta-beta-alpha zinc fingers"/>
    <property type="match status" value="1"/>
</dbReference>
<sequence>SFSQSSDLGVHRRLHTREQPYECSECGKGFGQSSHLVTHHHLHRGEWSYKCPECRK</sequence>
<keyword evidence="5" id="KW-0862">Zinc</keyword>
<dbReference type="Gene3D" id="3.30.160.60">
    <property type="entry name" value="Classic Zinc Finger"/>
    <property type="match status" value="2"/>
</dbReference>
<dbReference type="PROSITE" id="PS00028">
    <property type="entry name" value="ZINC_FINGER_C2H2_1"/>
    <property type="match status" value="1"/>
</dbReference>
<dbReference type="AlphaFoldDB" id="A0A7K5KMG2"/>
<evidence type="ECO:0000313" key="10">
    <source>
        <dbReference type="Proteomes" id="UP000525714"/>
    </source>
</evidence>
<name>A0A7K5KMG2_9TYRA</name>
<evidence type="ECO:0000256" key="7">
    <source>
        <dbReference type="PROSITE-ProRule" id="PRU00042"/>
    </source>
</evidence>
<evidence type="ECO:0000256" key="6">
    <source>
        <dbReference type="ARBA" id="ARBA00023242"/>
    </source>
</evidence>
<evidence type="ECO:0000313" key="9">
    <source>
        <dbReference type="EMBL" id="NWT07167.1"/>
    </source>
</evidence>
<organism evidence="9 10">
    <name type="scientific">Mionectes macconnelli</name>
    <name type="common">McConnell's flycatcher</name>
    <dbReference type="NCBI Taxonomy" id="254557"/>
    <lineage>
        <taxon>Eukaryota</taxon>
        <taxon>Metazoa</taxon>
        <taxon>Chordata</taxon>
        <taxon>Craniata</taxon>
        <taxon>Vertebrata</taxon>
        <taxon>Euteleostomi</taxon>
        <taxon>Archelosauria</taxon>
        <taxon>Archosauria</taxon>
        <taxon>Dinosauria</taxon>
        <taxon>Saurischia</taxon>
        <taxon>Theropoda</taxon>
        <taxon>Coelurosauria</taxon>
        <taxon>Aves</taxon>
        <taxon>Neognathae</taxon>
        <taxon>Neoaves</taxon>
        <taxon>Telluraves</taxon>
        <taxon>Australaves</taxon>
        <taxon>Passeriformes</taxon>
        <taxon>Tyrannidae</taxon>
        <taxon>Mionectes</taxon>
    </lineage>
</organism>
<keyword evidence="4 7" id="KW-0863">Zinc-finger</keyword>
<feature type="domain" description="C2H2-type" evidence="8">
    <location>
        <begin position="21"/>
        <end position="48"/>
    </location>
</feature>
<dbReference type="Pfam" id="PF00096">
    <property type="entry name" value="zf-C2H2"/>
    <property type="match status" value="1"/>
</dbReference>
<dbReference type="GO" id="GO:0000981">
    <property type="term" value="F:DNA-binding transcription factor activity, RNA polymerase II-specific"/>
    <property type="evidence" value="ECO:0007669"/>
    <property type="project" value="TreeGrafter"/>
</dbReference>
<evidence type="ECO:0000256" key="1">
    <source>
        <dbReference type="ARBA" id="ARBA00004123"/>
    </source>
</evidence>
<feature type="non-terminal residue" evidence="9">
    <location>
        <position position="56"/>
    </location>
</feature>
<dbReference type="FunFam" id="3.30.160.60:FF:002343">
    <property type="entry name" value="Zinc finger protein 33A"/>
    <property type="match status" value="1"/>
</dbReference>
<evidence type="ECO:0000256" key="4">
    <source>
        <dbReference type="ARBA" id="ARBA00022771"/>
    </source>
</evidence>
<dbReference type="GO" id="GO:0005634">
    <property type="term" value="C:nucleus"/>
    <property type="evidence" value="ECO:0007669"/>
    <property type="project" value="UniProtKB-SubCell"/>
</dbReference>
<comment type="caution">
    <text evidence="9">The sequence shown here is derived from an EMBL/GenBank/DDBJ whole genome shotgun (WGS) entry which is preliminary data.</text>
</comment>
<evidence type="ECO:0000256" key="5">
    <source>
        <dbReference type="ARBA" id="ARBA00022833"/>
    </source>
</evidence>
<evidence type="ECO:0000259" key="8">
    <source>
        <dbReference type="PROSITE" id="PS50157"/>
    </source>
</evidence>
<protein>
    <submittedName>
        <fullName evidence="9">ZNF3 protein</fullName>
    </submittedName>
</protein>
<keyword evidence="3" id="KW-0677">Repeat</keyword>
<dbReference type="InterPro" id="IPR036236">
    <property type="entry name" value="Znf_C2H2_sf"/>
</dbReference>
<dbReference type="PROSITE" id="PS50157">
    <property type="entry name" value="ZINC_FINGER_C2H2_2"/>
    <property type="match status" value="2"/>
</dbReference>
<reference evidence="9 10" key="1">
    <citation type="submission" date="2019-09" db="EMBL/GenBank/DDBJ databases">
        <title>Bird 10,000 Genomes (B10K) Project - Family phase.</title>
        <authorList>
            <person name="Zhang G."/>
        </authorList>
    </citation>
    <scope>NUCLEOTIDE SEQUENCE [LARGE SCALE GENOMIC DNA]</scope>
    <source>
        <strain evidence="9">B10K-DU-003-16</strain>
        <tissue evidence="9">Mixed tissue sample</tissue>
    </source>
</reference>
<dbReference type="GO" id="GO:0008270">
    <property type="term" value="F:zinc ion binding"/>
    <property type="evidence" value="ECO:0007669"/>
    <property type="project" value="UniProtKB-KW"/>
</dbReference>
<dbReference type="EMBL" id="VYZC01001641">
    <property type="protein sequence ID" value="NWT07167.1"/>
    <property type="molecule type" value="Genomic_DNA"/>
</dbReference>
<comment type="subcellular location">
    <subcellularLocation>
        <location evidence="1">Nucleus</location>
    </subcellularLocation>
</comment>
<gene>
    <name evidence="9" type="primary">Znf3_3</name>
    <name evidence="9" type="ORF">MIOMAC_R10404</name>
</gene>
<keyword evidence="10" id="KW-1185">Reference proteome</keyword>
<dbReference type="GO" id="GO:0000978">
    <property type="term" value="F:RNA polymerase II cis-regulatory region sequence-specific DNA binding"/>
    <property type="evidence" value="ECO:0007669"/>
    <property type="project" value="TreeGrafter"/>
</dbReference>
<evidence type="ECO:0000256" key="2">
    <source>
        <dbReference type="ARBA" id="ARBA00022723"/>
    </source>
</evidence>
<feature type="domain" description="C2H2-type" evidence="8">
    <location>
        <begin position="1"/>
        <end position="20"/>
    </location>
</feature>
<evidence type="ECO:0000256" key="3">
    <source>
        <dbReference type="ARBA" id="ARBA00022737"/>
    </source>
</evidence>
<accession>A0A7K5KMG2</accession>
<dbReference type="Proteomes" id="UP000525714">
    <property type="component" value="Unassembled WGS sequence"/>
</dbReference>
<dbReference type="PANTHER" id="PTHR23226">
    <property type="entry name" value="ZINC FINGER AND SCAN DOMAIN-CONTAINING"/>
    <property type="match status" value="1"/>
</dbReference>